<sequence>MELVRELLDRSLSVLFIDIDVMLLRDPVDLVEHNCDLVYQQNHCAEIPPREATEEGEPNAGFYFVRAGQAGKRFLDEVLQGKVPPPPGDVRHNKNRFYSHDQRVQVPRQRYEHRDLSPSKFCAADARAYATGWALDRERFEQVNSSIVALHANCIIGKSKKVELMRSLGVLCF</sequence>
<dbReference type="PaxDb" id="55529-EKX39786"/>
<evidence type="ECO:0000313" key="4">
    <source>
        <dbReference type="Proteomes" id="UP000011087"/>
    </source>
</evidence>
<dbReference type="EMBL" id="JH993036">
    <property type="protein sequence ID" value="EKX39786.1"/>
    <property type="molecule type" value="Genomic_DNA"/>
</dbReference>
<protein>
    <recommendedName>
        <fullName evidence="1">Nucleotide-diphospho-sugar transferase domain-containing protein</fullName>
    </recommendedName>
</protein>
<dbReference type="GeneID" id="17296557"/>
<evidence type="ECO:0000313" key="3">
    <source>
        <dbReference type="EnsemblProtists" id="EKX39786"/>
    </source>
</evidence>
<dbReference type="InterPro" id="IPR005069">
    <property type="entry name" value="Nucl-diP-sugar_transferase"/>
</dbReference>
<keyword evidence="4" id="KW-1185">Reference proteome</keyword>
<organism evidence="2">
    <name type="scientific">Guillardia theta (strain CCMP2712)</name>
    <name type="common">Cryptophyte</name>
    <dbReference type="NCBI Taxonomy" id="905079"/>
    <lineage>
        <taxon>Eukaryota</taxon>
        <taxon>Cryptophyceae</taxon>
        <taxon>Pyrenomonadales</taxon>
        <taxon>Geminigeraceae</taxon>
        <taxon>Guillardia</taxon>
    </lineage>
</organism>
<dbReference type="OrthoDB" id="540503at2759"/>
<dbReference type="GO" id="GO:0005794">
    <property type="term" value="C:Golgi apparatus"/>
    <property type="evidence" value="ECO:0007669"/>
    <property type="project" value="TreeGrafter"/>
</dbReference>
<dbReference type="KEGG" id="gtt:GUITHDRAFT_114035"/>
<dbReference type="HOGENOM" id="CLU_1550473_0_0_1"/>
<evidence type="ECO:0000313" key="2">
    <source>
        <dbReference type="EMBL" id="EKX39786.1"/>
    </source>
</evidence>
<reference evidence="3" key="3">
    <citation type="submission" date="2016-03" db="UniProtKB">
        <authorList>
            <consortium name="EnsemblProtists"/>
        </authorList>
    </citation>
    <scope>IDENTIFICATION</scope>
</reference>
<dbReference type="EnsemblProtists" id="EKX39786">
    <property type="protein sequence ID" value="EKX39786"/>
    <property type="gene ID" value="GUITHDRAFT_114035"/>
</dbReference>
<feature type="domain" description="Nucleotide-diphospho-sugar transferase" evidence="1">
    <location>
        <begin position="2"/>
        <end position="165"/>
    </location>
</feature>
<dbReference type="GO" id="GO:0016757">
    <property type="term" value="F:glycosyltransferase activity"/>
    <property type="evidence" value="ECO:0007669"/>
    <property type="project" value="TreeGrafter"/>
</dbReference>
<dbReference type="PANTHER" id="PTHR47032">
    <property type="entry name" value="UDP-D-XYLOSE:L-FUCOSE ALPHA-1,3-D-XYLOSYLTRANSFERASE-RELATED"/>
    <property type="match status" value="1"/>
</dbReference>
<gene>
    <name evidence="2" type="ORF">GUITHDRAFT_114035</name>
</gene>
<accession>L1IU73</accession>
<dbReference type="Pfam" id="PF03407">
    <property type="entry name" value="Nucleotid_trans"/>
    <property type="match status" value="1"/>
</dbReference>
<proteinExistence type="predicted"/>
<dbReference type="Proteomes" id="UP000011087">
    <property type="component" value="Unassembled WGS sequence"/>
</dbReference>
<reference evidence="2 4" key="1">
    <citation type="journal article" date="2012" name="Nature">
        <title>Algal genomes reveal evolutionary mosaicism and the fate of nucleomorphs.</title>
        <authorList>
            <consortium name="DOE Joint Genome Institute"/>
            <person name="Curtis B.A."/>
            <person name="Tanifuji G."/>
            <person name="Burki F."/>
            <person name="Gruber A."/>
            <person name="Irimia M."/>
            <person name="Maruyama S."/>
            <person name="Arias M.C."/>
            <person name="Ball S.G."/>
            <person name="Gile G.H."/>
            <person name="Hirakawa Y."/>
            <person name="Hopkins J.F."/>
            <person name="Kuo A."/>
            <person name="Rensing S.A."/>
            <person name="Schmutz J."/>
            <person name="Symeonidi A."/>
            <person name="Elias M."/>
            <person name="Eveleigh R.J."/>
            <person name="Herman E.K."/>
            <person name="Klute M.J."/>
            <person name="Nakayama T."/>
            <person name="Obornik M."/>
            <person name="Reyes-Prieto A."/>
            <person name="Armbrust E.V."/>
            <person name="Aves S.J."/>
            <person name="Beiko R.G."/>
            <person name="Coutinho P."/>
            <person name="Dacks J.B."/>
            <person name="Durnford D.G."/>
            <person name="Fast N.M."/>
            <person name="Green B.R."/>
            <person name="Grisdale C.J."/>
            <person name="Hempel F."/>
            <person name="Henrissat B."/>
            <person name="Hoppner M.P."/>
            <person name="Ishida K."/>
            <person name="Kim E."/>
            <person name="Koreny L."/>
            <person name="Kroth P.G."/>
            <person name="Liu Y."/>
            <person name="Malik S.B."/>
            <person name="Maier U.G."/>
            <person name="McRose D."/>
            <person name="Mock T."/>
            <person name="Neilson J.A."/>
            <person name="Onodera N.T."/>
            <person name="Poole A.M."/>
            <person name="Pritham E.J."/>
            <person name="Richards T.A."/>
            <person name="Rocap G."/>
            <person name="Roy S.W."/>
            <person name="Sarai C."/>
            <person name="Schaack S."/>
            <person name="Shirato S."/>
            <person name="Slamovits C.H."/>
            <person name="Spencer D.F."/>
            <person name="Suzuki S."/>
            <person name="Worden A.Z."/>
            <person name="Zauner S."/>
            <person name="Barry K."/>
            <person name="Bell C."/>
            <person name="Bharti A.K."/>
            <person name="Crow J.A."/>
            <person name="Grimwood J."/>
            <person name="Kramer R."/>
            <person name="Lindquist E."/>
            <person name="Lucas S."/>
            <person name="Salamov A."/>
            <person name="McFadden G.I."/>
            <person name="Lane C.E."/>
            <person name="Keeling P.J."/>
            <person name="Gray M.W."/>
            <person name="Grigoriev I.V."/>
            <person name="Archibald J.M."/>
        </authorList>
    </citation>
    <scope>NUCLEOTIDE SEQUENCE</scope>
    <source>
        <strain evidence="2 4">CCMP2712</strain>
    </source>
</reference>
<name>L1IU73_GUITC</name>
<dbReference type="RefSeq" id="XP_005826766.1">
    <property type="nucleotide sequence ID" value="XM_005826709.1"/>
</dbReference>
<dbReference type="InterPro" id="IPR052636">
    <property type="entry name" value="UDP-D-xylose:L-fucose_XylT"/>
</dbReference>
<dbReference type="AlphaFoldDB" id="L1IU73"/>
<evidence type="ECO:0000259" key="1">
    <source>
        <dbReference type="Pfam" id="PF03407"/>
    </source>
</evidence>
<dbReference type="PANTHER" id="PTHR47032:SF1">
    <property type="entry name" value="UDP-D-XYLOSE:L-FUCOSE ALPHA-1,3-D-XYLOSYLTRANSFERASE-RELATED"/>
    <property type="match status" value="1"/>
</dbReference>
<reference evidence="4" key="2">
    <citation type="submission" date="2012-11" db="EMBL/GenBank/DDBJ databases">
        <authorList>
            <person name="Kuo A."/>
            <person name="Curtis B.A."/>
            <person name="Tanifuji G."/>
            <person name="Burki F."/>
            <person name="Gruber A."/>
            <person name="Irimia M."/>
            <person name="Maruyama S."/>
            <person name="Arias M.C."/>
            <person name="Ball S.G."/>
            <person name="Gile G.H."/>
            <person name="Hirakawa Y."/>
            <person name="Hopkins J.F."/>
            <person name="Rensing S.A."/>
            <person name="Schmutz J."/>
            <person name="Symeonidi A."/>
            <person name="Elias M."/>
            <person name="Eveleigh R.J."/>
            <person name="Herman E.K."/>
            <person name="Klute M.J."/>
            <person name="Nakayama T."/>
            <person name="Obornik M."/>
            <person name="Reyes-Prieto A."/>
            <person name="Armbrust E.V."/>
            <person name="Aves S.J."/>
            <person name="Beiko R.G."/>
            <person name="Coutinho P."/>
            <person name="Dacks J.B."/>
            <person name="Durnford D.G."/>
            <person name="Fast N.M."/>
            <person name="Green B.R."/>
            <person name="Grisdale C."/>
            <person name="Hempe F."/>
            <person name="Henrissat B."/>
            <person name="Hoppner M.P."/>
            <person name="Ishida K.-I."/>
            <person name="Kim E."/>
            <person name="Koreny L."/>
            <person name="Kroth P.G."/>
            <person name="Liu Y."/>
            <person name="Malik S.-B."/>
            <person name="Maier U.G."/>
            <person name="McRose D."/>
            <person name="Mock T."/>
            <person name="Neilson J.A."/>
            <person name="Onodera N.T."/>
            <person name="Poole A.M."/>
            <person name="Pritham E.J."/>
            <person name="Richards T.A."/>
            <person name="Rocap G."/>
            <person name="Roy S.W."/>
            <person name="Sarai C."/>
            <person name="Schaack S."/>
            <person name="Shirato S."/>
            <person name="Slamovits C.H."/>
            <person name="Spencer D.F."/>
            <person name="Suzuki S."/>
            <person name="Worden A.Z."/>
            <person name="Zauner S."/>
            <person name="Barry K."/>
            <person name="Bell C."/>
            <person name="Bharti A.K."/>
            <person name="Crow J.A."/>
            <person name="Grimwood J."/>
            <person name="Kramer R."/>
            <person name="Lindquist E."/>
            <person name="Lucas S."/>
            <person name="Salamov A."/>
            <person name="McFadden G.I."/>
            <person name="Lane C.E."/>
            <person name="Keeling P.J."/>
            <person name="Gray M.W."/>
            <person name="Grigoriev I.V."/>
            <person name="Archibald J.M."/>
        </authorList>
    </citation>
    <scope>NUCLEOTIDE SEQUENCE</scope>
    <source>
        <strain evidence="4">CCMP2712</strain>
    </source>
</reference>